<feature type="region of interest" description="Disordered" evidence="1">
    <location>
        <begin position="1"/>
        <end position="20"/>
    </location>
</feature>
<evidence type="ECO:0000313" key="2">
    <source>
        <dbReference type="EnsemblMetazoa" id="Aqu2.1.35295_001"/>
    </source>
</evidence>
<evidence type="ECO:0000256" key="1">
    <source>
        <dbReference type="SAM" id="MobiDB-lite"/>
    </source>
</evidence>
<dbReference type="InParanoid" id="A0A1X7V4V1"/>
<reference evidence="2" key="1">
    <citation type="submission" date="2017-05" db="UniProtKB">
        <authorList>
            <consortium name="EnsemblMetazoa"/>
        </authorList>
    </citation>
    <scope>IDENTIFICATION</scope>
</reference>
<organism evidence="2">
    <name type="scientific">Amphimedon queenslandica</name>
    <name type="common">Sponge</name>
    <dbReference type="NCBI Taxonomy" id="400682"/>
    <lineage>
        <taxon>Eukaryota</taxon>
        <taxon>Metazoa</taxon>
        <taxon>Porifera</taxon>
        <taxon>Demospongiae</taxon>
        <taxon>Heteroscleromorpha</taxon>
        <taxon>Haplosclerida</taxon>
        <taxon>Niphatidae</taxon>
        <taxon>Amphimedon</taxon>
    </lineage>
</organism>
<sequence length="101" mass="11572">MEESATTKGSDSGSENSSETLLEEVILKSEELMYELLKKRKLVKNVIKERLTQRLEEIHAKQQEISNETIKIDDDHSDNDNVDLTALNVTALFPLQCYDEM</sequence>
<dbReference type="EnsemblMetazoa" id="Aqu2.1.35295_001">
    <property type="protein sequence ID" value="Aqu2.1.35295_001"/>
    <property type="gene ID" value="Aqu2.1.35295"/>
</dbReference>
<accession>A0A1X7V4V1</accession>
<protein>
    <submittedName>
        <fullName evidence="2">Uncharacterized protein</fullName>
    </submittedName>
</protein>
<dbReference type="AlphaFoldDB" id="A0A1X7V4V1"/>
<proteinExistence type="predicted"/>
<name>A0A1X7V4V1_AMPQE</name>